<dbReference type="EMBL" id="MH536818">
    <property type="protein sequence ID" value="AXH49715.1"/>
    <property type="molecule type" value="Genomic_DNA"/>
</dbReference>
<gene>
    <name evidence="2" type="primary">73</name>
    <name evidence="2" type="ORF">SEA_FROKOSTDAME_73</name>
</gene>
<dbReference type="GeneID" id="65114610"/>
<name>A0A345L363_9CAUD</name>
<proteinExistence type="predicted"/>
<dbReference type="KEGG" id="vg:65114610"/>
<dbReference type="Proteomes" id="UP000260058">
    <property type="component" value="Segment"/>
</dbReference>
<feature type="compositionally biased region" description="Basic and acidic residues" evidence="1">
    <location>
        <begin position="152"/>
        <end position="162"/>
    </location>
</feature>
<feature type="region of interest" description="Disordered" evidence="1">
    <location>
        <begin position="135"/>
        <end position="226"/>
    </location>
</feature>
<evidence type="ECO:0000256" key="1">
    <source>
        <dbReference type="SAM" id="MobiDB-lite"/>
    </source>
</evidence>
<dbReference type="RefSeq" id="YP_010096950.1">
    <property type="nucleotide sequence ID" value="NC_055754.1"/>
</dbReference>
<feature type="compositionally biased region" description="Basic and acidic residues" evidence="1">
    <location>
        <begin position="135"/>
        <end position="144"/>
    </location>
</feature>
<accession>A0A345L363</accession>
<sequence>MCDTAMEKIWLATKYYLDDKLVGCSAATERLFTRLIAWVGDNETGGILPLYPHIMVVLPRATAQLRDLVDRGVLVPRYANSVQNLQQHPCRTCNNIRAELVAGNCTQCATESARGELIGYRLAGWGNWNAQADELAERKRSDRERKRRERQRKAEQSRDTSRDVTALDEDEDKDRDKDPYSRKDDDSRNVGARQPSSSFADGVPIPDEPPPTEITGTTPPRSDPGAAARTVVRQELGSSGYPRKTTDRLAAQVAKLASQGVADDVTREALREWERRSGARPEWLETIAGDVVQNRRARAAPAGVTKPSKLRGIAELAAAERATETARTQQEIAR</sequence>
<evidence type="ECO:0008006" key="4">
    <source>
        <dbReference type="Google" id="ProtNLM"/>
    </source>
</evidence>
<keyword evidence="3" id="KW-1185">Reference proteome</keyword>
<organism evidence="2 3">
    <name type="scientific">Gordonia phage Frokostdame</name>
    <dbReference type="NCBI Taxonomy" id="2250320"/>
    <lineage>
        <taxon>Viruses</taxon>
        <taxon>Duplodnaviria</taxon>
        <taxon>Heunggongvirae</taxon>
        <taxon>Uroviricota</taxon>
        <taxon>Caudoviricetes</taxon>
        <taxon>Jujuvirus</taxon>
        <taxon>Jujuvirus frokostdame</taxon>
    </lineage>
</organism>
<feature type="compositionally biased region" description="Basic and acidic residues" evidence="1">
    <location>
        <begin position="174"/>
        <end position="188"/>
    </location>
</feature>
<evidence type="ECO:0000313" key="3">
    <source>
        <dbReference type="Proteomes" id="UP000260058"/>
    </source>
</evidence>
<protein>
    <recommendedName>
        <fullName evidence="4">Helix-turn-helix DNA binding domain protein</fullName>
    </recommendedName>
</protein>
<evidence type="ECO:0000313" key="2">
    <source>
        <dbReference type="EMBL" id="AXH49715.1"/>
    </source>
</evidence>
<reference evidence="3" key="1">
    <citation type="submission" date="2018-06" db="EMBL/GenBank/DDBJ databases">
        <authorList>
            <person name="Zhirakovskaya E."/>
        </authorList>
    </citation>
    <scope>NUCLEOTIDE SEQUENCE [LARGE SCALE GENOMIC DNA]</scope>
</reference>